<protein>
    <recommendedName>
        <fullName evidence="2">DUF4220 domain-containing protein</fullName>
    </recommendedName>
</protein>
<feature type="transmembrane region" description="Helical" evidence="1">
    <location>
        <begin position="123"/>
        <end position="143"/>
    </location>
</feature>
<keyword evidence="4" id="KW-1185">Reference proteome</keyword>
<feature type="domain" description="DUF4220" evidence="2">
    <location>
        <begin position="64"/>
        <end position="143"/>
    </location>
</feature>
<keyword evidence="1" id="KW-1133">Transmembrane helix</keyword>
<comment type="caution">
    <text evidence="3">The sequence shown here is derived from an EMBL/GenBank/DDBJ whole genome shotgun (WGS) entry which is preliminary data.</text>
</comment>
<sequence length="150" mass="17325">MQSASALCILGAWMVSRILLKKMRNTKNTAVIPVSLVILATTHIMRIILEWCNVPMINFFERFSMGLIADLLFTTRDATQLDSFHFFWNRSPQESFHLIAAELNLVYETLFTKLYAAHTKLGYFFRAMSFGATSIAFVCFYKLDKHIWSP</sequence>
<evidence type="ECO:0000259" key="2">
    <source>
        <dbReference type="Pfam" id="PF13968"/>
    </source>
</evidence>
<feature type="transmembrane region" description="Helical" evidence="1">
    <location>
        <begin position="30"/>
        <end position="49"/>
    </location>
</feature>
<dbReference type="EMBL" id="JBEDUW010000007">
    <property type="protein sequence ID" value="KAK9912774.1"/>
    <property type="molecule type" value="Genomic_DNA"/>
</dbReference>
<accession>A0AAW1VWK8</accession>
<dbReference type="Pfam" id="PF13968">
    <property type="entry name" value="DUF4220"/>
    <property type="match status" value="1"/>
</dbReference>
<organism evidence="3 4">
    <name type="scientific">Rubus argutus</name>
    <name type="common">Southern blackberry</name>
    <dbReference type="NCBI Taxonomy" id="59490"/>
    <lineage>
        <taxon>Eukaryota</taxon>
        <taxon>Viridiplantae</taxon>
        <taxon>Streptophyta</taxon>
        <taxon>Embryophyta</taxon>
        <taxon>Tracheophyta</taxon>
        <taxon>Spermatophyta</taxon>
        <taxon>Magnoliopsida</taxon>
        <taxon>eudicotyledons</taxon>
        <taxon>Gunneridae</taxon>
        <taxon>Pentapetalae</taxon>
        <taxon>rosids</taxon>
        <taxon>fabids</taxon>
        <taxon>Rosales</taxon>
        <taxon>Rosaceae</taxon>
        <taxon>Rosoideae</taxon>
        <taxon>Rosoideae incertae sedis</taxon>
        <taxon>Rubus</taxon>
    </lineage>
</organism>
<gene>
    <name evidence="3" type="ORF">M0R45_036617</name>
</gene>
<evidence type="ECO:0000313" key="3">
    <source>
        <dbReference type="EMBL" id="KAK9912774.1"/>
    </source>
</evidence>
<evidence type="ECO:0000313" key="4">
    <source>
        <dbReference type="Proteomes" id="UP001457282"/>
    </source>
</evidence>
<evidence type="ECO:0000256" key="1">
    <source>
        <dbReference type="SAM" id="Phobius"/>
    </source>
</evidence>
<name>A0AAW1VWK8_RUBAR</name>
<dbReference type="InterPro" id="IPR025315">
    <property type="entry name" value="DUF4220"/>
</dbReference>
<dbReference type="Proteomes" id="UP001457282">
    <property type="component" value="Unassembled WGS sequence"/>
</dbReference>
<keyword evidence="1" id="KW-0472">Membrane</keyword>
<reference evidence="3 4" key="1">
    <citation type="journal article" date="2023" name="G3 (Bethesda)">
        <title>A chromosome-length genome assembly and annotation of blackberry (Rubus argutus, cv. 'Hillquist').</title>
        <authorList>
            <person name="Bruna T."/>
            <person name="Aryal R."/>
            <person name="Dudchenko O."/>
            <person name="Sargent D.J."/>
            <person name="Mead D."/>
            <person name="Buti M."/>
            <person name="Cavallini A."/>
            <person name="Hytonen T."/>
            <person name="Andres J."/>
            <person name="Pham M."/>
            <person name="Weisz D."/>
            <person name="Mascagni F."/>
            <person name="Usai G."/>
            <person name="Natali L."/>
            <person name="Bassil N."/>
            <person name="Fernandez G.E."/>
            <person name="Lomsadze A."/>
            <person name="Armour M."/>
            <person name="Olukolu B."/>
            <person name="Poorten T."/>
            <person name="Britton C."/>
            <person name="Davik J."/>
            <person name="Ashrafi H."/>
            <person name="Aiden E.L."/>
            <person name="Borodovsky M."/>
            <person name="Worthington M."/>
        </authorList>
    </citation>
    <scope>NUCLEOTIDE SEQUENCE [LARGE SCALE GENOMIC DNA]</scope>
    <source>
        <strain evidence="3">PI 553951</strain>
    </source>
</reference>
<dbReference type="AlphaFoldDB" id="A0AAW1VWK8"/>
<keyword evidence="1" id="KW-0812">Transmembrane</keyword>
<proteinExistence type="predicted"/>